<dbReference type="InterPro" id="IPR004484">
    <property type="entry name" value="CbiA/CobB_synth"/>
</dbReference>
<evidence type="ECO:0000256" key="6">
    <source>
        <dbReference type="ARBA" id="ARBA00022840"/>
    </source>
</evidence>
<sequence length="464" mass="48625">MSEGRRDEKGSWCAGQTAPGAAFMTVTKALMVAAPKSGSGKTTVTLALALALRQRGVRVRIAKNGPDYIDPAFHAEAVGLPCFNLDSWAMPPVALDAIWTEMAVETDLILIEASMGLFDGGGSQPGRMGAASDLAARFGVPVLLVLDVSGQSQSAAAVARGFATHDPAVRLAGVIANNLASDRHAGGVAHSMQRAGLPLLGTVRRGAVPSLPERHLGLVQAREHGTLPSLFEALASVAEASFDLEAILSAAVPVILPPREDSVPPLPPPGQRIALAWDDAFSFAYPHMLAGWRRDGAEIVCFSPLADQPPPEGCDAVWLPGGYPELHAARLAAASRFRTGMLRAAEQGTVHGECGGYMVLGAGLEDAEGMIHPMLSLLSHVTSFRQRRLNLGYRQAILEDTCVLGSQGAVLRGHEFHYARVIDPGSDAPLARLSDAEGRALGLSGGIRGRVSGSFFHVLASEAA</sequence>
<feature type="site" description="Increases nucleophilicity of active site Cys" evidence="9">
    <location>
        <position position="457"/>
    </location>
</feature>
<dbReference type="HAMAP" id="MF_00027">
    <property type="entry name" value="CobB_CbiA"/>
    <property type="match status" value="1"/>
</dbReference>
<dbReference type="GO" id="GO:0005524">
    <property type="term" value="F:ATP binding"/>
    <property type="evidence" value="ECO:0007669"/>
    <property type="project" value="UniProtKB-UniRule"/>
</dbReference>
<dbReference type="GO" id="GO:0009236">
    <property type="term" value="P:cobalamin biosynthetic process"/>
    <property type="evidence" value="ECO:0007669"/>
    <property type="project" value="UniProtKB-UniRule"/>
</dbReference>
<feature type="domain" description="CobB/CobQ-like glutamine amidotransferase" evidence="11">
    <location>
        <begin position="272"/>
        <end position="462"/>
    </location>
</feature>
<organism evidence="12 13">
    <name type="scientific">Granulibacter bethesdensis</name>
    <dbReference type="NCBI Taxonomy" id="364410"/>
    <lineage>
        <taxon>Bacteria</taxon>
        <taxon>Pseudomonadati</taxon>
        <taxon>Pseudomonadota</taxon>
        <taxon>Alphaproteobacteria</taxon>
        <taxon>Acetobacterales</taxon>
        <taxon>Acetobacteraceae</taxon>
        <taxon>Granulibacter</taxon>
    </lineage>
</organism>
<comment type="pathway">
    <text evidence="9">Cofactor biosynthesis; adenosylcobalamin biosynthesis; cob(II)yrinate a,c-diamide from sirohydrochlorin (anaerobic route): step 10/10.</text>
</comment>
<dbReference type="InterPro" id="IPR027417">
    <property type="entry name" value="P-loop_NTPase"/>
</dbReference>
<evidence type="ECO:0000313" key="12">
    <source>
        <dbReference type="EMBL" id="APH53914.1"/>
    </source>
</evidence>
<accession>A0AAC9P8D6</accession>
<comment type="miscellaneous">
    <text evidence="9">The a and c carboxylates of cobyrinate are activated for nucleophilic attack via formation of a phosphorylated intermediate by ATP. CbiA catalyzes first the amidation of the c-carboxylate, and then that of the a-carboxylate.</text>
</comment>
<comment type="similarity">
    <text evidence="9">Belongs to the CobB/CbiA family.</text>
</comment>
<dbReference type="Pfam" id="PF07685">
    <property type="entry name" value="GATase_3"/>
    <property type="match status" value="1"/>
</dbReference>
<evidence type="ECO:0000256" key="7">
    <source>
        <dbReference type="ARBA" id="ARBA00022842"/>
    </source>
</evidence>
<evidence type="ECO:0000256" key="2">
    <source>
        <dbReference type="ARBA" id="ARBA00006205"/>
    </source>
</evidence>
<comment type="catalytic activity">
    <reaction evidence="9">
        <text>cob(II)yrinate + 2 L-glutamine + 2 ATP + 2 H2O = cob(II)yrinate a,c diamide + 2 L-glutamate + 2 ADP + 2 phosphate + 2 H(+)</text>
        <dbReference type="Rhea" id="RHEA:26289"/>
        <dbReference type="ChEBI" id="CHEBI:15377"/>
        <dbReference type="ChEBI" id="CHEBI:15378"/>
        <dbReference type="ChEBI" id="CHEBI:29985"/>
        <dbReference type="ChEBI" id="CHEBI:30616"/>
        <dbReference type="ChEBI" id="CHEBI:43474"/>
        <dbReference type="ChEBI" id="CHEBI:58359"/>
        <dbReference type="ChEBI" id="CHEBI:58537"/>
        <dbReference type="ChEBI" id="CHEBI:58894"/>
        <dbReference type="ChEBI" id="CHEBI:456216"/>
        <dbReference type="EC" id="6.3.5.11"/>
    </reaction>
</comment>
<name>A0AAC9P8D6_9PROT</name>
<evidence type="ECO:0000256" key="4">
    <source>
        <dbReference type="ARBA" id="ARBA00022598"/>
    </source>
</evidence>
<dbReference type="AlphaFoldDB" id="A0AAC9P8D6"/>
<keyword evidence="6 9" id="KW-0067">ATP-binding</keyword>
<feature type="domain" description="CobQ/CobB/MinD/ParA nucleotide binding" evidence="10">
    <location>
        <begin position="30"/>
        <end position="216"/>
    </location>
</feature>
<keyword evidence="5 9" id="KW-0547">Nucleotide-binding</keyword>
<protein>
    <recommendedName>
        <fullName evidence="9">Cobyrinate a,c-diamide synthase</fullName>
        <ecNumber evidence="9">6.3.5.11</ecNumber>
    </recommendedName>
    <alternativeName>
        <fullName evidence="9">Cobyrinic acid a,c-diamide synthetase</fullName>
    </alternativeName>
</protein>
<dbReference type="Gene3D" id="3.40.50.300">
    <property type="entry name" value="P-loop containing nucleotide triphosphate hydrolases"/>
    <property type="match status" value="2"/>
</dbReference>
<dbReference type="InterPro" id="IPR002586">
    <property type="entry name" value="CobQ/CobB/MinD/ParA_Nub-bd_dom"/>
</dbReference>
<keyword evidence="3 9" id="KW-0169">Cobalamin biosynthesis</keyword>
<evidence type="ECO:0000256" key="1">
    <source>
        <dbReference type="ARBA" id="ARBA00001946"/>
    </source>
</evidence>
<dbReference type="PANTHER" id="PTHR43873">
    <property type="entry name" value="COBYRINATE A,C-DIAMIDE SYNTHASE"/>
    <property type="match status" value="1"/>
</dbReference>
<dbReference type="Proteomes" id="UP000182373">
    <property type="component" value="Chromosome"/>
</dbReference>
<feature type="active site" description="Nucleophile" evidence="9">
    <location>
        <position position="354"/>
    </location>
</feature>
<proteinExistence type="inferred from homology"/>
<dbReference type="PANTHER" id="PTHR43873:SF1">
    <property type="entry name" value="COBYRINATE A,C-DIAMIDE SYNTHASE"/>
    <property type="match status" value="1"/>
</dbReference>
<dbReference type="SUPFAM" id="SSF52540">
    <property type="entry name" value="P-loop containing nucleoside triphosphate hydrolases"/>
    <property type="match status" value="1"/>
</dbReference>
<dbReference type="InterPro" id="IPR029062">
    <property type="entry name" value="Class_I_gatase-like"/>
</dbReference>
<dbReference type="GO" id="GO:0042242">
    <property type="term" value="F:cobyrinic acid a,c-diamide synthase activity"/>
    <property type="evidence" value="ECO:0007669"/>
    <property type="project" value="UniProtKB-UniRule"/>
</dbReference>
<keyword evidence="7 9" id="KW-0460">Magnesium</keyword>
<reference evidence="13" key="1">
    <citation type="submission" date="2016-11" db="EMBL/GenBank/DDBJ databases">
        <title>Comparative genomic and phenotypic analysis of Granulibacter bethesdensis clinical isolates from patients with chronic granulomatous disease.</title>
        <authorList>
            <person name="Zarember K.A."/>
            <person name="Porcella S.F."/>
            <person name="Chu J."/>
            <person name="Ding L."/>
            <person name="Dahlstrom E."/>
            <person name="Barbian K."/>
            <person name="Martens C."/>
            <person name="Sykora L."/>
            <person name="Kramer S."/>
            <person name="Pettinato A.M."/>
            <person name="Hong H."/>
            <person name="Wald G."/>
            <person name="Berg L.J."/>
            <person name="Rogge L.S."/>
            <person name="Greenberg D.E."/>
            <person name="Falcone E.L."/>
            <person name="Neves J.F."/>
            <person name="Simoes M.J."/>
            <person name="Casal M."/>
            <person name="Rodriguez-Lopez F.C."/>
            <person name="Zelazny A."/>
            <person name="Gallin J.I."/>
            <person name="Holland S.M."/>
        </authorList>
    </citation>
    <scope>NUCLEOTIDE SEQUENCE [LARGE SCALE GENOMIC DNA]</scope>
    <source>
        <strain evidence="13">NIH9.1</strain>
    </source>
</reference>
<keyword evidence="8 9" id="KW-0315">Glutamine amidotransferase</keyword>
<evidence type="ECO:0000256" key="9">
    <source>
        <dbReference type="HAMAP-Rule" id="MF_00027"/>
    </source>
</evidence>
<evidence type="ECO:0000256" key="5">
    <source>
        <dbReference type="ARBA" id="ARBA00022741"/>
    </source>
</evidence>
<dbReference type="PROSITE" id="PS51274">
    <property type="entry name" value="GATASE_COBBQ"/>
    <property type="match status" value="1"/>
</dbReference>
<comment type="function">
    <text evidence="9">Catalyzes the ATP-dependent amidation of the two carboxylate groups at positions a and c of cobyrinate, using either L-glutamine or ammonia as the nitrogen source.</text>
</comment>
<evidence type="ECO:0000259" key="10">
    <source>
        <dbReference type="Pfam" id="PF01656"/>
    </source>
</evidence>
<evidence type="ECO:0000256" key="8">
    <source>
        <dbReference type="ARBA" id="ARBA00022962"/>
    </source>
</evidence>
<keyword evidence="4 9" id="KW-0436">Ligase</keyword>
<dbReference type="InterPro" id="IPR011698">
    <property type="entry name" value="GATase_3"/>
</dbReference>
<dbReference type="SUPFAM" id="SSF52317">
    <property type="entry name" value="Class I glutamine amidotransferase-like"/>
    <property type="match status" value="1"/>
</dbReference>
<comment type="similarity">
    <text evidence="2">Belongs to the CobB/CobQ family. CobQ subfamily.</text>
</comment>
<dbReference type="NCBIfam" id="NF002204">
    <property type="entry name" value="PRK01077.1"/>
    <property type="match status" value="1"/>
</dbReference>
<dbReference type="EC" id="6.3.5.11" evidence="9"/>
<evidence type="ECO:0000259" key="11">
    <source>
        <dbReference type="Pfam" id="PF07685"/>
    </source>
</evidence>
<comment type="domain">
    <text evidence="9">Comprises of two domains. The C-terminal domain contains the binding site for glutamine and catalyzes the hydrolysis of this substrate to glutamate and ammonia. The N-terminal domain is anticipated to bind ATP and cobyrinate and catalyzes the ultimate synthesis of the diamide product. The ammonia produced via the glutaminase domain is probably translocated to the adjacent domain via a molecular tunnel, where it reacts with an activated intermediate.</text>
</comment>
<evidence type="ECO:0000256" key="3">
    <source>
        <dbReference type="ARBA" id="ARBA00022573"/>
    </source>
</evidence>
<gene>
    <name evidence="9" type="primary">cbiA</name>
    <name evidence="12" type="ORF">GbCGDNIH9_0667</name>
</gene>
<dbReference type="EMBL" id="CP018191">
    <property type="protein sequence ID" value="APH53914.1"/>
    <property type="molecule type" value="Genomic_DNA"/>
</dbReference>
<comment type="cofactor">
    <cofactor evidence="1 9">
        <name>Mg(2+)</name>
        <dbReference type="ChEBI" id="CHEBI:18420"/>
    </cofactor>
</comment>
<dbReference type="NCBIfam" id="TIGR00379">
    <property type="entry name" value="cobB"/>
    <property type="match status" value="1"/>
</dbReference>
<dbReference type="Pfam" id="PF01656">
    <property type="entry name" value="CbiA"/>
    <property type="match status" value="1"/>
</dbReference>
<evidence type="ECO:0000313" key="13">
    <source>
        <dbReference type="Proteomes" id="UP000182373"/>
    </source>
</evidence>